<comment type="subcellular location">
    <subcellularLocation>
        <location evidence="1">Membrane</location>
        <topology evidence="1">Peripheral membrane protein</topology>
    </subcellularLocation>
</comment>
<dbReference type="PANTHER" id="PTHR14167:SF81">
    <property type="entry name" value="ENDOPHILIN-A"/>
    <property type="match status" value="1"/>
</dbReference>
<keyword evidence="3" id="KW-0175">Coiled coil</keyword>
<evidence type="ECO:0000256" key="4">
    <source>
        <dbReference type="ARBA" id="ARBA00023136"/>
    </source>
</evidence>
<dbReference type="SMART" id="SM00326">
    <property type="entry name" value="SH3"/>
    <property type="match status" value="3"/>
</dbReference>
<dbReference type="AlphaFoldDB" id="A9UR23"/>
<dbReference type="RefSeq" id="XP_001743458.1">
    <property type="nucleotide sequence ID" value="XM_001743406.1"/>
</dbReference>
<protein>
    <recommendedName>
        <fullName evidence="6">SH3 domain-containing protein</fullName>
    </recommendedName>
</protein>
<dbReference type="STRING" id="81824.A9UR23"/>
<name>A9UR23_MONBE</name>
<dbReference type="InterPro" id="IPR036028">
    <property type="entry name" value="SH3-like_dom_sf"/>
</dbReference>
<evidence type="ECO:0000259" key="6">
    <source>
        <dbReference type="PROSITE" id="PS50002"/>
    </source>
</evidence>
<organism evidence="7 8">
    <name type="scientific">Monosiga brevicollis</name>
    <name type="common">Choanoflagellate</name>
    <dbReference type="NCBI Taxonomy" id="81824"/>
    <lineage>
        <taxon>Eukaryota</taxon>
        <taxon>Choanoflagellata</taxon>
        <taxon>Craspedida</taxon>
        <taxon>Salpingoecidae</taxon>
        <taxon>Monosiga</taxon>
    </lineage>
</organism>
<dbReference type="InterPro" id="IPR050384">
    <property type="entry name" value="Endophilin_SH3RF"/>
</dbReference>
<evidence type="ECO:0000313" key="7">
    <source>
        <dbReference type="EMBL" id="EDQ92172.1"/>
    </source>
</evidence>
<dbReference type="PROSITE" id="PS50002">
    <property type="entry name" value="SH3"/>
    <property type="match status" value="2"/>
</dbReference>
<feature type="domain" description="SH3" evidence="6">
    <location>
        <begin position="3"/>
        <end position="62"/>
    </location>
</feature>
<reference evidence="7 8" key="1">
    <citation type="journal article" date="2008" name="Nature">
        <title>The genome of the choanoflagellate Monosiga brevicollis and the origin of metazoans.</title>
        <authorList>
            <consortium name="JGI Sequencing"/>
            <person name="King N."/>
            <person name="Westbrook M.J."/>
            <person name="Young S.L."/>
            <person name="Kuo A."/>
            <person name="Abedin M."/>
            <person name="Chapman J."/>
            <person name="Fairclough S."/>
            <person name="Hellsten U."/>
            <person name="Isogai Y."/>
            <person name="Letunic I."/>
            <person name="Marr M."/>
            <person name="Pincus D."/>
            <person name="Putnam N."/>
            <person name="Rokas A."/>
            <person name="Wright K.J."/>
            <person name="Zuzow R."/>
            <person name="Dirks W."/>
            <person name="Good M."/>
            <person name="Goodstein D."/>
            <person name="Lemons D."/>
            <person name="Li W."/>
            <person name="Lyons J.B."/>
            <person name="Morris A."/>
            <person name="Nichols S."/>
            <person name="Richter D.J."/>
            <person name="Salamov A."/>
            <person name="Bork P."/>
            <person name="Lim W.A."/>
            <person name="Manning G."/>
            <person name="Miller W.T."/>
            <person name="McGinnis W."/>
            <person name="Shapiro H."/>
            <person name="Tjian R."/>
            <person name="Grigoriev I.V."/>
            <person name="Rokhsar D."/>
        </authorList>
    </citation>
    <scope>NUCLEOTIDE SEQUENCE [LARGE SCALE GENOMIC DNA]</scope>
    <source>
        <strain evidence="8">MX1 / ATCC 50154</strain>
    </source>
</reference>
<evidence type="ECO:0000256" key="3">
    <source>
        <dbReference type="ARBA" id="ARBA00023054"/>
    </source>
</evidence>
<sequence>MSSEPRRCRAIRDYTAKSEDEISFKEGDVIFVPKRVAGDRWQGVFNGKVGWFPKIYVDDTTVEVSTGKTTRVRCIREYEPASDDVLPLKVGDVAFVVARDGTNWKGVFNGKPGLIPADAVEDASEKPAAASGEQTWEVAKCRAVKTHVAKTPQELSFKLGDTVFVPKPDPALSTWKGVSNNVVGEFPKDCVVDTKTTSEDELAKLLEAAKISPEEKAAQAEYDAQQKS</sequence>
<dbReference type="GeneID" id="5888472"/>
<dbReference type="eggNOG" id="KOG1029">
    <property type="taxonomic scope" value="Eukaryota"/>
</dbReference>
<keyword evidence="4" id="KW-0472">Membrane</keyword>
<evidence type="ECO:0000256" key="2">
    <source>
        <dbReference type="ARBA" id="ARBA00022443"/>
    </source>
</evidence>
<dbReference type="Proteomes" id="UP000001357">
    <property type="component" value="Unassembled WGS sequence"/>
</dbReference>
<evidence type="ECO:0000256" key="1">
    <source>
        <dbReference type="ARBA" id="ARBA00004170"/>
    </source>
</evidence>
<keyword evidence="8" id="KW-1185">Reference proteome</keyword>
<dbReference type="InterPro" id="IPR001452">
    <property type="entry name" value="SH3_domain"/>
</dbReference>
<proteinExistence type="predicted"/>
<dbReference type="PANTHER" id="PTHR14167">
    <property type="entry name" value="SH3 DOMAIN-CONTAINING"/>
    <property type="match status" value="1"/>
</dbReference>
<dbReference type="EMBL" id="CH991544">
    <property type="protein sequence ID" value="EDQ92172.1"/>
    <property type="molecule type" value="Genomic_DNA"/>
</dbReference>
<dbReference type="Pfam" id="PF00018">
    <property type="entry name" value="SH3_1"/>
    <property type="match status" value="1"/>
</dbReference>
<evidence type="ECO:0000256" key="5">
    <source>
        <dbReference type="PROSITE-ProRule" id="PRU00192"/>
    </source>
</evidence>
<dbReference type="Pfam" id="PF07653">
    <property type="entry name" value="SH3_2"/>
    <property type="match status" value="2"/>
</dbReference>
<dbReference type="InParanoid" id="A9UR23"/>
<dbReference type="PRINTS" id="PR00452">
    <property type="entry name" value="SH3DOMAIN"/>
</dbReference>
<keyword evidence="2 5" id="KW-0728">SH3 domain</keyword>
<evidence type="ECO:0000313" key="8">
    <source>
        <dbReference type="Proteomes" id="UP000001357"/>
    </source>
</evidence>
<accession>A9UR23</accession>
<feature type="domain" description="SH3" evidence="6">
    <location>
        <begin position="67"/>
        <end position="125"/>
    </location>
</feature>
<dbReference type="KEGG" id="mbr:MONBRDRAFT_31285"/>
<dbReference type="Gene3D" id="2.30.30.40">
    <property type="entry name" value="SH3 Domains"/>
    <property type="match status" value="3"/>
</dbReference>
<gene>
    <name evidence="7" type="ORF">MONBRDRAFT_31285</name>
</gene>
<dbReference type="SUPFAM" id="SSF50044">
    <property type="entry name" value="SH3-domain"/>
    <property type="match status" value="3"/>
</dbReference>